<dbReference type="InterPro" id="IPR036610">
    <property type="entry name" value="PEBP-like_sf"/>
</dbReference>
<accession>A0A8B6EXM9</accession>
<dbReference type="CDD" id="cd07066">
    <property type="entry name" value="CRD_FZ"/>
    <property type="match status" value="1"/>
</dbReference>
<feature type="domain" description="FZ" evidence="5">
    <location>
        <begin position="21"/>
        <end position="154"/>
    </location>
</feature>
<dbReference type="InterPro" id="IPR036790">
    <property type="entry name" value="Frizzled_dom_sf"/>
</dbReference>
<dbReference type="Pfam" id="PF01392">
    <property type="entry name" value="Fz"/>
    <property type="match status" value="1"/>
</dbReference>
<name>A0A8B6EXM9_MYTGA</name>
<organism evidence="6 7">
    <name type="scientific">Mytilus galloprovincialis</name>
    <name type="common">Mediterranean mussel</name>
    <dbReference type="NCBI Taxonomy" id="29158"/>
    <lineage>
        <taxon>Eukaryota</taxon>
        <taxon>Metazoa</taxon>
        <taxon>Spiralia</taxon>
        <taxon>Lophotrochozoa</taxon>
        <taxon>Mollusca</taxon>
        <taxon>Bivalvia</taxon>
        <taxon>Autobranchia</taxon>
        <taxon>Pteriomorphia</taxon>
        <taxon>Mytilida</taxon>
        <taxon>Mytiloidea</taxon>
        <taxon>Mytilidae</taxon>
        <taxon>Mytilinae</taxon>
        <taxon>Mytilus</taxon>
    </lineage>
</organism>
<evidence type="ECO:0000256" key="4">
    <source>
        <dbReference type="SAM" id="SignalP"/>
    </source>
</evidence>
<feature type="chain" id="PRO_5032687058" description="FZ domain-containing protein" evidence="4">
    <location>
        <begin position="21"/>
        <end position="590"/>
    </location>
</feature>
<dbReference type="AlphaFoldDB" id="A0A8B6EXM9"/>
<dbReference type="OrthoDB" id="2506647at2759"/>
<dbReference type="PANTHER" id="PTHR11309">
    <property type="entry name" value="FRIZZLED"/>
    <property type="match status" value="1"/>
</dbReference>
<dbReference type="GO" id="GO:0017147">
    <property type="term" value="F:Wnt-protein binding"/>
    <property type="evidence" value="ECO:0007669"/>
    <property type="project" value="TreeGrafter"/>
</dbReference>
<keyword evidence="1" id="KW-0217">Developmental protein</keyword>
<dbReference type="EMBL" id="UYJE01005908">
    <property type="protein sequence ID" value="VDI41545.1"/>
    <property type="molecule type" value="Genomic_DNA"/>
</dbReference>
<dbReference type="GO" id="GO:0035567">
    <property type="term" value="P:non-canonical Wnt signaling pathway"/>
    <property type="evidence" value="ECO:0007669"/>
    <property type="project" value="TreeGrafter"/>
</dbReference>
<evidence type="ECO:0000256" key="1">
    <source>
        <dbReference type="ARBA" id="ARBA00022473"/>
    </source>
</evidence>
<dbReference type="InterPro" id="IPR015526">
    <property type="entry name" value="Frizzled/SFRP"/>
</dbReference>
<evidence type="ECO:0000256" key="3">
    <source>
        <dbReference type="PROSITE-ProRule" id="PRU00090"/>
    </source>
</evidence>
<proteinExistence type="predicted"/>
<reference evidence="6" key="1">
    <citation type="submission" date="2018-11" db="EMBL/GenBank/DDBJ databases">
        <authorList>
            <person name="Alioto T."/>
            <person name="Alioto T."/>
        </authorList>
    </citation>
    <scope>NUCLEOTIDE SEQUENCE</scope>
</reference>
<dbReference type="Gene3D" id="3.90.280.10">
    <property type="entry name" value="PEBP-like"/>
    <property type="match status" value="2"/>
</dbReference>
<evidence type="ECO:0000313" key="7">
    <source>
        <dbReference type="Proteomes" id="UP000596742"/>
    </source>
</evidence>
<evidence type="ECO:0000256" key="2">
    <source>
        <dbReference type="ARBA" id="ARBA00023157"/>
    </source>
</evidence>
<dbReference type="GO" id="GO:0042813">
    <property type="term" value="F:Wnt receptor activity"/>
    <property type="evidence" value="ECO:0007669"/>
    <property type="project" value="TreeGrafter"/>
</dbReference>
<dbReference type="Pfam" id="PF01161">
    <property type="entry name" value="PBP"/>
    <property type="match status" value="1"/>
</dbReference>
<dbReference type="InterPro" id="IPR020067">
    <property type="entry name" value="Frizzled_dom"/>
</dbReference>
<dbReference type="GO" id="GO:0060070">
    <property type="term" value="P:canonical Wnt signaling pathway"/>
    <property type="evidence" value="ECO:0007669"/>
    <property type="project" value="TreeGrafter"/>
</dbReference>
<dbReference type="InterPro" id="IPR008914">
    <property type="entry name" value="PEBP"/>
</dbReference>
<feature type="signal peptide" evidence="4">
    <location>
        <begin position="1"/>
        <end position="20"/>
    </location>
</feature>
<comment type="caution">
    <text evidence="6">The sequence shown here is derived from an EMBL/GenBank/DDBJ whole genome shotgun (WGS) entry which is preliminary data.</text>
</comment>
<dbReference type="PROSITE" id="PS50038">
    <property type="entry name" value="FZ"/>
    <property type="match status" value="1"/>
</dbReference>
<evidence type="ECO:0000259" key="5">
    <source>
        <dbReference type="PROSITE" id="PS50038"/>
    </source>
</evidence>
<comment type="caution">
    <text evidence="3">Lacks conserved residue(s) required for the propagation of feature annotation.</text>
</comment>
<dbReference type="SMART" id="SM00063">
    <property type="entry name" value="FRI"/>
    <property type="match status" value="1"/>
</dbReference>
<gene>
    <name evidence="6" type="ORF">MGAL_10B050153</name>
</gene>
<keyword evidence="4" id="KW-0732">Signal</keyword>
<dbReference type="SUPFAM" id="SSF49777">
    <property type="entry name" value="PEBP-like"/>
    <property type="match status" value="2"/>
</dbReference>
<dbReference type="GO" id="GO:0005886">
    <property type="term" value="C:plasma membrane"/>
    <property type="evidence" value="ECO:0007669"/>
    <property type="project" value="TreeGrafter"/>
</dbReference>
<dbReference type="SUPFAM" id="SSF63501">
    <property type="entry name" value="Frizzled cysteine-rich domain"/>
    <property type="match status" value="1"/>
</dbReference>
<sequence>MDQKMRLLIVISSFIVVSKCCEQIRSPICQTGVGYNLTIFPNLAGHLFQGGAIVGLQNIRALIDQKCSPNIREFLCRVYIPECYQGKPVLPSWEMCQEAYEGCHQLMSSLGQSWSFSLNCSKFEQSTIDSIKTKSKDNTEFWFGTGVNKLCNAPHATIACKRNIHKGHMDSIVARFNGNLDTSQVDRLMQINYTYSAEHITSCFNPYSMPGGSFQVDPLSPAVHHPWEVRNTPTITWTANPSQYYTLVLVDAGMGGNAYAVFINILGNDFARHEAVVDYRAPMNPTEVDNPYVFLLYEQTGRISATGSLIQNLTSNTIAALHANSHFRGPKAISWVRIKQDPYSITYLGSRSVVNNCPSLVSEALHHHPASFIPSNTILDMSVDVTYTPSSISFISCCKTYVYNEKSFSINPIGNSTVKTAHVRSSAIPSVSLSKRDWYPEAIQFADNELYTLMMVDPDAGSSPYLHWLVLNIPKGNVNDGVSVREYKGPAPPSGVHTYYFLLYKQTAKINPSVIGNYTTSCSRCGFKISNFVSNNHLELKGASWMLSSHDEYVRHLHVDESSKDRTQVCSGQSGFPASCTSVGSSVTVG</sequence>
<dbReference type="Proteomes" id="UP000596742">
    <property type="component" value="Unassembled WGS sequence"/>
</dbReference>
<dbReference type="InterPro" id="IPR035810">
    <property type="entry name" value="PEBP_euk"/>
</dbReference>
<evidence type="ECO:0000313" key="6">
    <source>
        <dbReference type="EMBL" id="VDI41545.1"/>
    </source>
</evidence>
<keyword evidence="7" id="KW-1185">Reference proteome</keyword>
<feature type="disulfide bond" evidence="3">
    <location>
        <begin position="96"/>
        <end position="120"/>
    </location>
</feature>
<dbReference type="CDD" id="cd00866">
    <property type="entry name" value="PEBP_euk"/>
    <property type="match status" value="1"/>
</dbReference>
<protein>
    <recommendedName>
        <fullName evidence="5">FZ domain-containing protein</fullName>
    </recommendedName>
</protein>
<keyword evidence="2 3" id="KW-1015">Disulfide bond</keyword>
<dbReference type="Gene3D" id="1.10.2000.10">
    <property type="entry name" value="Frizzled cysteine-rich domain"/>
    <property type="match status" value="1"/>
</dbReference>